<sequence length="88" mass="9363">MSGAELFERIERRQALVFNERTKLVAGSLDRLSTASVVAGLIGPIASSSATGSMAAITQSVAVSTLTWLVAAFLLHFTARQMLGKLRL</sequence>
<organism evidence="2 3">
    <name type="scientific">Neorhizobium alkalisoli</name>
    <dbReference type="NCBI Taxonomy" id="528178"/>
    <lineage>
        <taxon>Bacteria</taxon>
        <taxon>Pseudomonadati</taxon>
        <taxon>Pseudomonadota</taxon>
        <taxon>Alphaproteobacteria</taxon>
        <taxon>Hyphomicrobiales</taxon>
        <taxon>Rhizobiaceae</taxon>
        <taxon>Rhizobium/Agrobacterium group</taxon>
        <taxon>Neorhizobium</taxon>
    </lineage>
</organism>
<name>A0A561QVH2_9HYPH</name>
<keyword evidence="1" id="KW-1133">Transmembrane helix</keyword>
<proteinExistence type="predicted"/>
<dbReference type="AlphaFoldDB" id="A0A561QVH2"/>
<dbReference type="EMBL" id="VIWP01000003">
    <property type="protein sequence ID" value="TWF54374.1"/>
    <property type="molecule type" value="Genomic_DNA"/>
</dbReference>
<keyword evidence="1" id="KW-0812">Transmembrane</keyword>
<evidence type="ECO:0000256" key="1">
    <source>
        <dbReference type="SAM" id="Phobius"/>
    </source>
</evidence>
<keyword evidence="3" id="KW-1185">Reference proteome</keyword>
<evidence type="ECO:0000313" key="2">
    <source>
        <dbReference type="EMBL" id="TWF54374.1"/>
    </source>
</evidence>
<feature type="transmembrane region" description="Helical" evidence="1">
    <location>
        <begin position="56"/>
        <end position="77"/>
    </location>
</feature>
<evidence type="ECO:0008006" key="4">
    <source>
        <dbReference type="Google" id="ProtNLM"/>
    </source>
</evidence>
<evidence type="ECO:0000313" key="3">
    <source>
        <dbReference type="Proteomes" id="UP000320653"/>
    </source>
</evidence>
<gene>
    <name evidence="2" type="ORF">FHW37_103239</name>
</gene>
<accession>A0A561QVH2</accession>
<comment type="caution">
    <text evidence="2">The sequence shown here is derived from an EMBL/GenBank/DDBJ whole genome shotgun (WGS) entry which is preliminary data.</text>
</comment>
<reference evidence="2 3" key="1">
    <citation type="submission" date="2019-06" db="EMBL/GenBank/DDBJ databases">
        <title>Sorghum-associated microbial communities from plants grown in Nebraska, USA.</title>
        <authorList>
            <person name="Schachtman D."/>
        </authorList>
    </citation>
    <scope>NUCLEOTIDE SEQUENCE [LARGE SCALE GENOMIC DNA]</scope>
    <source>
        <strain evidence="2 3">1225</strain>
    </source>
</reference>
<keyword evidence="1" id="KW-0472">Membrane</keyword>
<dbReference type="Proteomes" id="UP000320653">
    <property type="component" value="Unassembled WGS sequence"/>
</dbReference>
<protein>
    <recommendedName>
        <fullName evidence="4">VIT family protein</fullName>
    </recommendedName>
</protein>